<dbReference type="PANTHER" id="PTHR14097">
    <property type="entry name" value="OXIDOREDUCTASE HTATIP2"/>
    <property type="match status" value="1"/>
</dbReference>
<dbReference type="Proteomes" id="UP001597526">
    <property type="component" value="Unassembled WGS sequence"/>
</dbReference>
<sequence>MKTAEKTAIVLGATGLVGGILLDLLLADTRYKKVILFSRRSVNKDNPKITEHICDLLALKTKKEHFKADEVFCCLGSTNAKTPNKKRYKEIDYGIPIAAAELCKSNRIPTLIVVSALGADATSNIFYSRIKGEMEDEVLEIDIPKTHIVQPSMIGGHRDEKRPREYVSKKLMSALNFLFLGPLKKYRVIHPKTIALAMQWLANNDFDKKRILSDELKEIVKNG</sequence>
<dbReference type="SUPFAM" id="SSF51735">
    <property type="entry name" value="NAD(P)-binding Rossmann-fold domains"/>
    <property type="match status" value="1"/>
</dbReference>
<proteinExistence type="predicted"/>
<dbReference type="InterPro" id="IPR036291">
    <property type="entry name" value="NAD(P)-bd_dom_sf"/>
</dbReference>
<reference evidence="3" key="1">
    <citation type="journal article" date="2019" name="Int. J. Syst. Evol. Microbiol.">
        <title>The Global Catalogue of Microorganisms (GCM) 10K type strain sequencing project: providing services to taxonomists for standard genome sequencing and annotation.</title>
        <authorList>
            <consortium name="The Broad Institute Genomics Platform"/>
            <consortium name="The Broad Institute Genome Sequencing Center for Infectious Disease"/>
            <person name="Wu L."/>
            <person name="Ma J."/>
        </authorList>
    </citation>
    <scope>NUCLEOTIDE SEQUENCE [LARGE SCALE GENOMIC DNA]</scope>
    <source>
        <strain evidence="3">KCTC 52368</strain>
    </source>
</reference>
<evidence type="ECO:0000313" key="2">
    <source>
        <dbReference type="EMBL" id="MFD2586664.1"/>
    </source>
</evidence>
<comment type="caution">
    <text evidence="2">The sequence shown here is derived from an EMBL/GenBank/DDBJ whole genome shotgun (WGS) entry which is preliminary data.</text>
</comment>
<dbReference type="Pfam" id="PF01118">
    <property type="entry name" value="Semialdhyde_dh"/>
    <property type="match status" value="1"/>
</dbReference>
<evidence type="ECO:0000313" key="3">
    <source>
        <dbReference type="Proteomes" id="UP001597526"/>
    </source>
</evidence>
<protein>
    <submittedName>
        <fullName evidence="2">NAD-dependent epimerase/dehydratase family protein</fullName>
    </submittedName>
</protein>
<name>A0ABW5MU45_9FLAO</name>
<gene>
    <name evidence="2" type="ORF">ACFSQJ_06960</name>
</gene>
<evidence type="ECO:0000259" key="1">
    <source>
        <dbReference type="Pfam" id="PF01118"/>
    </source>
</evidence>
<keyword evidence="3" id="KW-1185">Reference proteome</keyword>
<accession>A0ABW5MU45</accession>
<dbReference type="PANTHER" id="PTHR14097:SF7">
    <property type="entry name" value="OXIDOREDUCTASE HTATIP2"/>
    <property type="match status" value="1"/>
</dbReference>
<dbReference type="EMBL" id="JBHULB010000007">
    <property type="protein sequence ID" value="MFD2586664.1"/>
    <property type="molecule type" value="Genomic_DNA"/>
</dbReference>
<dbReference type="RefSeq" id="WP_377766235.1">
    <property type="nucleotide sequence ID" value="NZ_JBHULB010000007.1"/>
</dbReference>
<dbReference type="Gene3D" id="3.40.50.720">
    <property type="entry name" value="NAD(P)-binding Rossmann-like Domain"/>
    <property type="match status" value="1"/>
</dbReference>
<organism evidence="2 3">
    <name type="scientific">Croceitalea marina</name>
    <dbReference type="NCBI Taxonomy" id="1775166"/>
    <lineage>
        <taxon>Bacteria</taxon>
        <taxon>Pseudomonadati</taxon>
        <taxon>Bacteroidota</taxon>
        <taxon>Flavobacteriia</taxon>
        <taxon>Flavobacteriales</taxon>
        <taxon>Flavobacteriaceae</taxon>
        <taxon>Croceitalea</taxon>
    </lineage>
</organism>
<feature type="domain" description="Semialdehyde dehydrogenase NAD-binding" evidence="1">
    <location>
        <begin position="9"/>
        <end position="82"/>
    </location>
</feature>
<dbReference type="InterPro" id="IPR000534">
    <property type="entry name" value="Semialdehyde_DH_NAD-bd"/>
</dbReference>